<dbReference type="FunFam" id="3.80.10.10:FF:000062">
    <property type="entry name" value="protein STRUBBELIG-RECEPTOR FAMILY 3"/>
    <property type="match status" value="1"/>
</dbReference>
<keyword evidence="4 13" id="KW-0812">Transmembrane</keyword>
<evidence type="ECO:0000256" key="7">
    <source>
        <dbReference type="ARBA" id="ARBA00022741"/>
    </source>
</evidence>
<dbReference type="OrthoDB" id="5789657at2759"/>
<evidence type="ECO:0000256" key="5">
    <source>
        <dbReference type="ARBA" id="ARBA00022729"/>
    </source>
</evidence>
<keyword evidence="3" id="KW-0433">Leucine-rich repeat</keyword>
<dbReference type="Pfam" id="PF00069">
    <property type="entry name" value="Pkinase"/>
    <property type="match status" value="1"/>
</dbReference>
<evidence type="ECO:0000256" key="12">
    <source>
        <dbReference type="SAM" id="MobiDB-lite"/>
    </source>
</evidence>
<feature type="transmembrane region" description="Helical" evidence="13">
    <location>
        <begin position="526"/>
        <end position="546"/>
    </location>
</feature>
<name>W1NFR0_AMBTC</name>
<dbReference type="EMBL" id="KI397513">
    <property type="protein sequence ID" value="ERM94316.1"/>
    <property type="molecule type" value="Genomic_DNA"/>
</dbReference>
<evidence type="ECO:0000256" key="3">
    <source>
        <dbReference type="ARBA" id="ARBA00022614"/>
    </source>
</evidence>
<evidence type="ECO:0000256" key="4">
    <source>
        <dbReference type="ARBA" id="ARBA00022692"/>
    </source>
</evidence>
<dbReference type="Pfam" id="PF00560">
    <property type="entry name" value="LRR_1"/>
    <property type="match status" value="6"/>
</dbReference>
<dbReference type="InterPro" id="IPR001611">
    <property type="entry name" value="Leu-rich_rpt"/>
</dbReference>
<dbReference type="InterPro" id="IPR011009">
    <property type="entry name" value="Kinase-like_dom_sf"/>
</dbReference>
<dbReference type="InterPro" id="IPR053059">
    <property type="entry name" value="Inactive_SerThr-Kinase_ABA"/>
</dbReference>
<dbReference type="Pfam" id="PF13516">
    <property type="entry name" value="LRR_6"/>
    <property type="match status" value="1"/>
</dbReference>
<evidence type="ECO:0000256" key="11">
    <source>
        <dbReference type="ARBA" id="ARBA00023170"/>
    </source>
</evidence>
<accession>W1NFR0</accession>
<dbReference type="GO" id="GO:0004672">
    <property type="term" value="F:protein kinase activity"/>
    <property type="evidence" value="ECO:0000318"/>
    <property type="project" value="GO_Central"/>
</dbReference>
<evidence type="ECO:0000313" key="17">
    <source>
        <dbReference type="Proteomes" id="UP000017836"/>
    </source>
</evidence>
<dbReference type="Gene3D" id="1.10.510.10">
    <property type="entry name" value="Transferase(Phosphotransferase) domain 1"/>
    <property type="match status" value="1"/>
</dbReference>
<feature type="chain" id="PRO_5004806507" description="Protein kinase domain-containing protein" evidence="14">
    <location>
        <begin position="18"/>
        <end position="976"/>
    </location>
</feature>
<sequence>MRLPCLLILSLISPLLAQPSSHNDVQSLLEFKKGIHSDPWGHIDTWTTDSLRSDGCPDNWHGIECTDGKVTSIALDGLELVGDLKFFTLYGLKQIKKLSLSNNHLTGRLVPAIGAISSLEHLDLSNNSFYGPLPGRLLQLWSLMYLNLSKNSFEGSIPSGIQALQKLRVVDLGGNKLTGNLPVFEVLSSIEIIRLGNNQFQGLINPGLLREGSIPLTELDLSCNNFSGSIDNITSKTLKLLNLSSNVLSGSLPGSLGNCTVVDLSKNMLSGNLSAMGSWEDTLEVIDLSDNALIGSVPNEMSQFFSLTSIKIRNNSLTGSLPQVLETLPKLSVIDLSFNQLTGGPVLSGLLSSLTLTSLHLSGNQFTGTISFQASRPIVSASIGMPSHLSLEFLDLSNNLLSGSLPPDIGKMDRLKLLNLGHNSLSGEMPIEISGLTSLEYLDLSFNHFKGSIPQELPLSVKTLNVSYNDLSGIIPETLERRFPDSSFHPGNDLLLFSVNPSPKNGVPDKGFSGEHHSHLKSGIKAIIIVGSIFGALVMIGLLLLFHHRKHLQEFGGRSDKITGRDIKHGRFTPPDLFGLRKNIEPSPTPLSFSTDHLLSSQSRSISMQKHLPEETAESSLIELREEVSETGKTDLCDSAPPENRKGSPSPRISSSPRSNDPYVPEQPVILNVYSPDRLAGDLFFLDSSLVFTAEELSRAPAEVLGRSSHGTSYKATLDSAHMLTVKWLREGLVKHKKEFSKDAKRIGSIRHPNIVSIRCYYWGPREHEKLIISDYINAESLEIVHHPQAPPLSFRQRLKIAIDVARALCYLHHEKGLPHGNLKPTNILLTTPPDFTARLTDYSLHRLMTTIGTADQILNLGALGYRAPELANANKPTPSFKADVYALGVIIMELLTGKSAGDIISGHSGAVDLADWVQLCASDGRGADCYDVQVVSSEGVLREMDDLLAVSLKCVLPVNARPDIRTVLDDLSSIS</sequence>
<feature type="domain" description="Protein kinase" evidence="15">
    <location>
        <begin position="699"/>
        <end position="975"/>
    </location>
</feature>
<keyword evidence="11" id="KW-0675">Receptor</keyword>
<comment type="subcellular location">
    <subcellularLocation>
        <location evidence="1">Membrane</location>
        <topology evidence="1">Single-pass membrane protein</topology>
    </subcellularLocation>
</comment>
<evidence type="ECO:0000256" key="9">
    <source>
        <dbReference type="ARBA" id="ARBA00022989"/>
    </source>
</evidence>
<dbReference type="SUPFAM" id="SSF52058">
    <property type="entry name" value="L domain-like"/>
    <property type="match status" value="2"/>
</dbReference>
<protein>
    <recommendedName>
        <fullName evidence="15">Protein kinase domain-containing protein</fullName>
    </recommendedName>
</protein>
<dbReference type="InterPro" id="IPR003591">
    <property type="entry name" value="Leu-rich_rpt_typical-subtyp"/>
</dbReference>
<evidence type="ECO:0000256" key="10">
    <source>
        <dbReference type="ARBA" id="ARBA00023136"/>
    </source>
</evidence>
<dbReference type="InterPro" id="IPR000719">
    <property type="entry name" value="Prot_kinase_dom"/>
</dbReference>
<evidence type="ECO:0000256" key="13">
    <source>
        <dbReference type="SAM" id="Phobius"/>
    </source>
</evidence>
<keyword evidence="6" id="KW-0677">Repeat</keyword>
<dbReference type="Proteomes" id="UP000017836">
    <property type="component" value="Unassembled WGS sequence"/>
</dbReference>
<dbReference type="PROSITE" id="PS51450">
    <property type="entry name" value="LRR"/>
    <property type="match status" value="1"/>
</dbReference>
<keyword evidence="9 13" id="KW-1133">Transmembrane helix</keyword>
<evidence type="ECO:0000313" key="16">
    <source>
        <dbReference type="EMBL" id="ERM94316.1"/>
    </source>
</evidence>
<dbReference type="Gene3D" id="3.30.200.20">
    <property type="entry name" value="Phosphorylase Kinase, domain 1"/>
    <property type="match status" value="1"/>
</dbReference>
<dbReference type="PANTHER" id="PTHR48003:SF5">
    <property type="entry name" value="OS07G0626500 PROTEIN"/>
    <property type="match status" value="1"/>
</dbReference>
<evidence type="ECO:0000256" key="14">
    <source>
        <dbReference type="SAM" id="SignalP"/>
    </source>
</evidence>
<dbReference type="eggNOG" id="ENOG502QWF1">
    <property type="taxonomic scope" value="Eukaryota"/>
</dbReference>
<keyword evidence="8" id="KW-0067">ATP-binding</keyword>
<dbReference type="SMART" id="SM00369">
    <property type="entry name" value="LRR_TYP"/>
    <property type="match status" value="6"/>
</dbReference>
<gene>
    <name evidence="16" type="ORF">AMTR_s00010p00237840</name>
</gene>
<dbReference type="FunFam" id="3.30.200.20:FF:000486">
    <property type="entry name" value="Leucine-rich repeat receptor-like protein kinase"/>
    <property type="match status" value="1"/>
</dbReference>
<dbReference type="KEGG" id="atr:18422088"/>
<dbReference type="SUPFAM" id="SSF56112">
    <property type="entry name" value="Protein kinase-like (PK-like)"/>
    <property type="match status" value="1"/>
</dbReference>
<organism evidence="16 17">
    <name type="scientific">Amborella trichopoda</name>
    <dbReference type="NCBI Taxonomy" id="13333"/>
    <lineage>
        <taxon>Eukaryota</taxon>
        <taxon>Viridiplantae</taxon>
        <taxon>Streptophyta</taxon>
        <taxon>Embryophyta</taxon>
        <taxon>Tracheophyta</taxon>
        <taxon>Spermatophyta</taxon>
        <taxon>Magnoliopsida</taxon>
        <taxon>Amborellales</taxon>
        <taxon>Amborellaceae</taxon>
        <taxon>Amborella</taxon>
    </lineage>
</organism>
<keyword evidence="2" id="KW-0597">Phosphoprotein</keyword>
<keyword evidence="5 14" id="KW-0732">Signal</keyword>
<evidence type="ECO:0000256" key="2">
    <source>
        <dbReference type="ARBA" id="ARBA00022553"/>
    </source>
</evidence>
<dbReference type="AlphaFoldDB" id="W1NFR0"/>
<dbReference type="GO" id="GO:0005886">
    <property type="term" value="C:plasma membrane"/>
    <property type="evidence" value="ECO:0000318"/>
    <property type="project" value="GO_Central"/>
</dbReference>
<dbReference type="Gene3D" id="3.80.10.10">
    <property type="entry name" value="Ribonuclease Inhibitor"/>
    <property type="match status" value="4"/>
</dbReference>
<evidence type="ECO:0000256" key="8">
    <source>
        <dbReference type="ARBA" id="ARBA00022840"/>
    </source>
</evidence>
<dbReference type="Gramene" id="ERM94316">
    <property type="protein sequence ID" value="ERM94316"/>
    <property type="gene ID" value="AMTR_s00010p00237840"/>
</dbReference>
<dbReference type="HOGENOM" id="CLU_000288_22_1_1"/>
<dbReference type="PANTHER" id="PTHR48003">
    <property type="entry name" value="OS07G0626500 PROTEIN"/>
    <property type="match status" value="1"/>
</dbReference>
<evidence type="ECO:0000256" key="6">
    <source>
        <dbReference type="ARBA" id="ARBA00022737"/>
    </source>
</evidence>
<keyword evidence="7" id="KW-0547">Nucleotide-binding</keyword>
<dbReference type="GO" id="GO:0005524">
    <property type="term" value="F:ATP binding"/>
    <property type="evidence" value="ECO:0007669"/>
    <property type="project" value="UniProtKB-KW"/>
</dbReference>
<feature type="compositionally biased region" description="Low complexity" evidence="12">
    <location>
        <begin position="648"/>
        <end position="659"/>
    </location>
</feature>
<keyword evidence="10 13" id="KW-0472">Membrane</keyword>
<dbReference type="InterPro" id="IPR013210">
    <property type="entry name" value="LRR_N_plant-typ"/>
</dbReference>
<feature type="region of interest" description="Disordered" evidence="12">
    <location>
        <begin position="631"/>
        <end position="665"/>
    </location>
</feature>
<reference evidence="17" key="1">
    <citation type="journal article" date="2013" name="Science">
        <title>The Amborella genome and the evolution of flowering plants.</title>
        <authorList>
            <consortium name="Amborella Genome Project"/>
        </authorList>
    </citation>
    <scope>NUCLEOTIDE SEQUENCE [LARGE SCALE GENOMIC DNA]</scope>
</reference>
<dbReference type="OMA" id="VMDCIDR"/>
<proteinExistence type="predicted"/>
<dbReference type="Pfam" id="PF08263">
    <property type="entry name" value="LRRNT_2"/>
    <property type="match status" value="1"/>
</dbReference>
<evidence type="ECO:0000256" key="1">
    <source>
        <dbReference type="ARBA" id="ARBA00004167"/>
    </source>
</evidence>
<dbReference type="FunFam" id="3.80.10.10:FF:000095">
    <property type="entry name" value="LRR receptor-like serine/threonine-protein kinase GSO1"/>
    <property type="match status" value="1"/>
</dbReference>
<dbReference type="PROSITE" id="PS50011">
    <property type="entry name" value="PROTEIN_KINASE_DOM"/>
    <property type="match status" value="1"/>
</dbReference>
<dbReference type="InterPro" id="IPR032675">
    <property type="entry name" value="LRR_dom_sf"/>
</dbReference>
<feature type="signal peptide" evidence="14">
    <location>
        <begin position="1"/>
        <end position="17"/>
    </location>
</feature>
<keyword evidence="17" id="KW-1185">Reference proteome</keyword>
<evidence type="ECO:0000259" key="15">
    <source>
        <dbReference type="PROSITE" id="PS50011"/>
    </source>
</evidence>
<dbReference type="Pfam" id="PF13855">
    <property type="entry name" value="LRR_8"/>
    <property type="match status" value="1"/>
</dbReference>